<evidence type="ECO:0000313" key="9">
    <source>
        <dbReference type="Proteomes" id="UP000217431"/>
    </source>
</evidence>
<dbReference type="EMBL" id="PEKM01000003">
    <property type="protein sequence ID" value="PIK16871.1"/>
    <property type="molecule type" value="Genomic_DNA"/>
</dbReference>
<evidence type="ECO:0000313" key="8">
    <source>
        <dbReference type="Proteomes" id="UP000067008"/>
    </source>
</evidence>
<reference evidence="6 10" key="4">
    <citation type="submission" date="2017-11" db="EMBL/GenBank/DDBJ databases">
        <title>Genome sequencing of Prevotella intermedia KCOM 1779.</title>
        <authorList>
            <person name="Kook J.-K."/>
            <person name="Park S.-N."/>
            <person name="Lim Y.K."/>
        </authorList>
    </citation>
    <scope>NUCLEOTIDE SEQUENCE [LARGE SCALE GENOMIC DNA]</scope>
    <source>
        <strain evidence="6 10">KCOM 1779</strain>
    </source>
</reference>
<dbReference type="RefSeq" id="WP_014709259.1">
    <property type="nucleotide sequence ID" value="NZ_AP014597.1"/>
</dbReference>
<dbReference type="Proteomes" id="UP000228641">
    <property type="component" value="Unassembled WGS sequence"/>
</dbReference>
<reference evidence="4 11" key="3">
    <citation type="submission" date="2017-11" db="EMBL/GenBank/DDBJ databases">
        <title>Genome sequencing of Prevotella intermedia KCOM 1101.</title>
        <authorList>
            <person name="Kook J.-K."/>
            <person name="Park S.-N."/>
            <person name="Lim Y.K."/>
        </authorList>
    </citation>
    <scope>NUCLEOTIDE SEQUENCE [LARGE SCALE GENOMIC DNA]</scope>
    <source>
        <strain evidence="4 11">KCOM 1101</strain>
    </source>
</reference>
<accession>A0A0H5BIS4</accession>
<dbReference type="OMA" id="KYVVYRK"/>
<dbReference type="Proteomes" id="UP000230500">
    <property type="component" value="Unassembled WGS sequence"/>
</dbReference>
<evidence type="ECO:0000313" key="11">
    <source>
        <dbReference type="Proteomes" id="UP000229111"/>
    </source>
</evidence>
<reference evidence="5 12" key="5">
    <citation type="submission" date="2017-11" db="EMBL/GenBank/DDBJ databases">
        <title>Genome sequencing of Prevotella intermedia KCOM 2069.</title>
        <authorList>
            <person name="Kook J.-K."/>
            <person name="Park S.-N."/>
            <person name="Lim Y.K."/>
        </authorList>
    </citation>
    <scope>NUCLEOTIDE SEQUENCE [LARGE SCALE GENOMIC DNA]</scope>
    <source>
        <strain evidence="5 12">KCOM 2069</strain>
    </source>
</reference>
<evidence type="ECO:0000313" key="12">
    <source>
        <dbReference type="Proteomes" id="UP000230500"/>
    </source>
</evidence>
<reference evidence="3 9" key="2">
    <citation type="journal article" date="2016" name="DNA Res.">
        <title>The complete genome sequencing of Prevotella intermedia strain OMA14 and a subsequent fine-scale, intra-species genomic comparison reveal an unusual amplification of conjugative and mobile transposons and identify a novel Prevotella-lineage-specific repeat.</title>
        <authorList>
            <person name="Naito M."/>
            <person name="Ogura Y."/>
            <person name="Itoh T."/>
            <person name="Shoji M."/>
            <person name="Okamoto M."/>
            <person name="Hayashi T."/>
            <person name="Nakayama K."/>
        </authorList>
    </citation>
    <scope>NUCLEOTIDE SEQUENCE [LARGE SCALE GENOMIC DNA]</scope>
    <source>
        <strain evidence="3 9">OMA14</strain>
    </source>
</reference>
<organism evidence="3 9">
    <name type="scientific">Prevotella intermedia</name>
    <dbReference type="NCBI Taxonomy" id="28131"/>
    <lineage>
        <taxon>Bacteria</taxon>
        <taxon>Pseudomonadati</taxon>
        <taxon>Bacteroidota</taxon>
        <taxon>Bacteroidia</taxon>
        <taxon>Bacteroidales</taxon>
        <taxon>Prevotellaceae</taxon>
        <taxon>Prevotella</taxon>
    </lineage>
</organism>
<dbReference type="Gene3D" id="3.40.50.10090">
    <property type="match status" value="2"/>
</dbReference>
<dbReference type="CDD" id="cd06578">
    <property type="entry name" value="HemD"/>
    <property type="match status" value="1"/>
</dbReference>
<dbReference type="PATRIC" id="fig|28131.4.peg.760"/>
<keyword evidence="13" id="KW-1185">Reference proteome</keyword>
<evidence type="ECO:0000313" key="13">
    <source>
        <dbReference type="Proteomes" id="UP000283868"/>
    </source>
</evidence>
<evidence type="ECO:0000313" key="2">
    <source>
        <dbReference type="EMBL" id="BAR94844.1"/>
    </source>
</evidence>
<evidence type="ECO:0000313" key="10">
    <source>
        <dbReference type="Proteomes" id="UP000228641"/>
    </source>
</evidence>
<dbReference type="Proteomes" id="UP000229111">
    <property type="component" value="Unassembled WGS sequence"/>
</dbReference>
<evidence type="ECO:0000259" key="1">
    <source>
        <dbReference type="Pfam" id="PF02602"/>
    </source>
</evidence>
<dbReference type="PANTHER" id="PTHR12390:SF0">
    <property type="entry name" value="UROPORPHYRINOGEN-III SYNTHASE"/>
    <property type="match status" value="1"/>
</dbReference>
<dbReference type="EMBL" id="AP014925">
    <property type="protein sequence ID" value="BAR94844.1"/>
    <property type="molecule type" value="Genomic_DNA"/>
</dbReference>
<reference evidence="2 8" key="1">
    <citation type="submission" date="2015-07" db="EMBL/GenBank/DDBJ databases">
        <title>Complete genome sequence of Prevotella intermedia strain 17-2.</title>
        <authorList>
            <person name="Nambu T."/>
        </authorList>
    </citation>
    <scope>NUCLEOTIDE SEQUENCE [LARGE SCALE GENOMIC DNA]</scope>
    <source>
        <strain evidence="2 8">17-2</strain>
    </source>
</reference>
<dbReference type="EMBL" id="PESN01000001">
    <property type="protein sequence ID" value="PIN29196.1"/>
    <property type="molecule type" value="Genomic_DNA"/>
</dbReference>
<dbReference type="STRING" id="28131.BWX40_01770"/>
<proteinExistence type="predicted"/>
<dbReference type="Proteomes" id="UP000283868">
    <property type="component" value="Unassembled WGS sequence"/>
</dbReference>
<evidence type="ECO:0000313" key="5">
    <source>
        <dbReference type="EMBL" id="PIN29196.1"/>
    </source>
</evidence>
<evidence type="ECO:0000313" key="7">
    <source>
        <dbReference type="EMBL" id="RRF86644.1"/>
    </source>
</evidence>
<dbReference type="Pfam" id="PF02602">
    <property type="entry name" value="HEM4"/>
    <property type="match status" value="1"/>
</dbReference>
<dbReference type="GO" id="GO:0006780">
    <property type="term" value="P:uroporphyrinogen III biosynthetic process"/>
    <property type="evidence" value="ECO:0007669"/>
    <property type="project" value="InterPro"/>
</dbReference>
<dbReference type="GO" id="GO:0004852">
    <property type="term" value="F:uroporphyrinogen-III synthase activity"/>
    <property type="evidence" value="ECO:0007669"/>
    <property type="project" value="InterPro"/>
</dbReference>
<dbReference type="Proteomes" id="UP000067008">
    <property type="component" value="Chromosome 2"/>
</dbReference>
<dbReference type="EMBL" id="PGGD01000001">
    <property type="protein sequence ID" value="PJF00542.1"/>
    <property type="molecule type" value="Genomic_DNA"/>
</dbReference>
<dbReference type="InterPro" id="IPR003754">
    <property type="entry name" value="4pyrrol_synth_uPrphyn_synth"/>
</dbReference>
<feature type="domain" description="Tetrapyrrole biosynthesis uroporphyrinogen III synthase" evidence="1">
    <location>
        <begin position="21"/>
        <end position="237"/>
    </location>
</feature>
<dbReference type="Proteomes" id="UP000217431">
    <property type="component" value="Chromosome I"/>
</dbReference>
<reference evidence="7 13" key="6">
    <citation type="submission" date="2018-08" db="EMBL/GenBank/DDBJ databases">
        <title>Comparative analysis of Prevotella intermedia strains.</title>
        <authorList>
            <person name="Moon J.-H."/>
            <person name="Lee J.-H."/>
        </authorList>
    </citation>
    <scope>NUCLEOTIDE SEQUENCE [LARGE SCALE GENOMIC DNA]</scope>
    <source>
        <strain evidence="7 13">ATCC 15033</strain>
    </source>
</reference>
<evidence type="ECO:0000313" key="6">
    <source>
        <dbReference type="EMBL" id="PJF00542.1"/>
    </source>
</evidence>
<evidence type="ECO:0000313" key="4">
    <source>
        <dbReference type="EMBL" id="PIK16871.1"/>
    </source>
</evidence>
<dbReference type="InterPro" id="IPR036108">
    <property type="entry name" value="4pyrrol_syn_uPrphyn_synt_sf"/>
</dbReference>
<sequence length="249" mass="28747">MIKKILISQPKPGSDKSPYYEIAKDLGVEMVFRPFFKVEGLSSKEFRQQKINLLDYTAVVFTSRHAIDNYFKLAQEMRITIPETMKYFCVIETIALYIQKYTQYRKRKIFFGNSGKIDNLIPTMVKHKDEKYLVPLSSVHTHSIGTMLTNNKLKHKECVMYRTISNDLTEEEKKTFDYDMLVFFSPTGVRALKENLPDFEQGNIKIAAFGPATAKEVKDQGLRLDLEAPSAKYPSMTGALRAFLEEQKK</sequence>
<protein>
    <submittedName>
        <fullName evidence="2 3">Uroporphyrinogen-III synthase</fullName>
    </submittedName>
</protein>
<dbReference type="GeneID" id="34515145"/>
<evidence type="ECO:0000313" key="3">
    <source>
        <dbReference type="EMBL" id="BAU17796.1"/>
    </source>
</evidence>
<dbReference type="EMBL" id="AP014597">
    <property type="protein sequence ID" value="BAU17796.1"/>
    <property type="molecule type" value="Genomic_DNA"/>
</dbReference>
<dbReference type="InterPro" id="IPR039793">
    <property type="entry name" value="UROS/Hem4"/>
</dbReference>
<gene>
    <name evidence="4" type="ORF">CTI16_11750</name>
    <name evidence="6" type="ORF">CUB97_04320</name>
    <name evidence="5" type="ORF">CUC04_07240</name>
    <name evidence="7" type="ORF">D2S45_10115</name>
    <name evidence="2" type="ORF">PI172_0116</name>
    <name evidence="3" type="ORF">PIOMA14_I_1288</name>
</gene>
<dbReference type="AlphaFoldDB" id="A0A0H5BIS4"/>
<name>A0A0H5BIS4_PREIN</name>
<dbReference type="SUPFAM" id="SSF69618">
    <property type="entry name" value="HemD-like"/>
    <property type="match status" value="1"/>
</dbReference>
<dbReference type="GO" id="GO:0005829">
    <property type="term" value="C:cytosol"/>
    <property type="evidence" value="ECO:0007669"/>
    <property type="project" value="TreeGrafter"/>
</dbReference>
<dbReference type="EMBL" id="QXEN01000020">
    <property type="protein sequence ID" value="RRF86644.1"/>
    <property type="molecule type" value="Genomic_DNA"/>
</dbReference>
<dbReference type="PANTHER" id="PTHR12390">
    <property type="entry name" value="UROPORPHYRINOGEN III SYNTHASE"/>
    <property type="match status" value="1"/>
</dbReference>